<dbReference type="PANTHER" id="PTHR32208">
    <property type="entry name" value="SECRETED PROTEIN-RELATED"/>
    <property type="match status" value="1"/>
</dbReference>
<dbReference type="InterPro" id="IPR011043">
    <property type="entry name" value="Gal_Oxase/kelch_b-propeller"/>
</dbReference>
<dbReference type="Gene3D" id="2.60.40.10">
    <property type="entry name" value="Immunoglobulins"/>
    <property type="match status" value="1"/>
</dbReference>
<evidence type="ECO:0000259" key="2">
    <source>
        <dbReference type="PROSITE" id="PS51212"/>
    </source>
</evidence>
<dbReference type="Pfam" id="PF07250">
    <property type="entry name" value="Glyoxal_oxid_N"/>
    <property type="match status" value="1"/>
</dbReference>
<dbReference type="Pfam" id="PF09118">
    <property type="entry name" value="GO-like_E_set"/>
    <property type="match status" value="1"/>
</dbReference>
<protein>
    <submittedName>
        <fullName evidence="3">Galactose oxidase</fullName>
    </submittedName>
</protein>
<dbReference type="InterPro" id="IPR037293">
    <property type="entry name" value="Gal_Oxidase_central_sf"/>
</dbReference>
<dbReference type="SUPFAM" id="SSF81296">
    <property type="entry name" value="E set domains"/>
    <property type="match status" value="1"/>
</dbReference>
<dbReference type="Proteomes" id="UP000799302">
    <property type="component" value="Unassembled WGS sequence"/>
</dbReference>
<keyword evidence="1" id="KW-0732">Signal</keyword>
<dbReference type="Gene3D" id="2.130.10.80">
    <property type="entry name" value="Galactose oxidase/kelch, beta-propeller"/>
    <property type="match status" value="1"/>
</dbReference>
<dbReference type="InterPro" id="IPR009880">
    <property type="entry name" value="Glyoxal_oxidase_N"/>
</dbReference>
<evidence type="ECO:0000313" key="3">
    <source>
        <dbReference type="EMBL" id="KAF2670928.1"/>
    </source>
</evidence>
<dbReference type="PROSITE" id="PS51212">
    <property type="entry name" value="WSC"/>
    <property type="match status" value="2"/>
</dbReference>
<name>A0A6A6UIM9_9PEZI</name>
<dbReference type="PANTHER" id="PTHR32208:SF105">
    <property type="entry name" value="COPPER RADICAL OXIDASE"/>
    <property type="match status" value="1"/>
</dbReference>
<organism evidence="3 4">
    <name type="scientific">Microthyrium microscopicum</name>
    <dbReference type="NCBI Taxonomy" id="703497"/>
    <lineage>
        <taxon>Eukaryota</taxon>
        <taxon>Fungi</taxon>
        <taxon>Dikarya</taxon>
        <taxon>Ascomycota</taxon>
        <taxon>Pezizomycotina</taxon>
        <taxon>Dothideomycetes</taxon>
        <taxon>Dothideomycetes incertae sedis</taxon>
        <taxon>Microthyriales</taxon>
        <taxon>Microthyriaceae</taxon>
        <taxon>Microthyrium</taxon>
    </lineage>
</organism>
<proteinExistence type="predicted"/>
<accession>A0A6A6UIM9</accession>
<dbReference type="SMART" id="SM00321">
    <property type="entry name" value="WSC"/>
    <property type="match status" value="2"/>
</dbReference>
<feature type="domain" description="WSC" evidence="2">
    <location>
        <begin position="30"/>
        <end position="125"/>
    </location>
</feature>
<dbReference type="OrthoDB" id="2019572at2759"/>
<dbReference type="InterPro" id="IPR014756">
    <property type="entry name" value="Ig_E-set"/>
</dbReference>
<reference evidence="3" key="1">
    <citation type="journal article" date="2020" name="Stud. Mycol.">
        <title>101 Dothideomycetes genomes: a test case for predicting lifestyles and emergence of pathogens.</title>
        <authorList>
            <person name="Haridas S."/>
            <person name="Albert R."/>
            <person name="Binder M."/>
            <person name="Bloem J."/>
            <person name="Labutti K."/>
            <person name="Salamov A."/>
            <person name="Andreopoulos B."/>
            <person name="Baker S."/>
            <person name="Barry K."/>
            <person name="Bills G."/>
            <person name="Bluhm B."/>
            <person name="Cannon C."/>
            <person name="Castanera R."/>
            <person name="Culley D."/>
            <person name="Daum C."/>
            <person name="Ezra D."/>
            <person name="Gonzalez J."/>
            <person name="Henrissat B."/>
            <person name="Kuo A."/>
            <person name="Liang C."/>
            <person name="Lipzen A."/>
            <person name="Lutzoni F."/>
            <person name="Magnuson J."/>
            <person name="Mondo S."/>
            <person name="Nolan M."/>
            <person name="Ohm R."/>
            <person name="Pangilinan J."/>
            <person name="Park H.-J."/>
            <person name="Ramirez L."/>
            <person name="Alfaro M."/>
            <person name="Sun H."/>
            <person name="Tritt A."/>
            <person name="Yoshinaga Y."/>
            <person name="Zwiers L.-H."/>
            <person name="Turgeon B."/>
            <person name="Goodwin S."/>
            <person name="Spatafora J."/>
            <person name="Crous P."/>
            <person name="Grigoriev I."/>
        </authorList>
    </citation>
    <scope>NUCLEOTIDE SEQUENCE</scope>
    <source>
        <strain evidence="3">CBS 115976</strain>
    </source>
</reference>
<keyword evidence="4" id="KW-1185">Reference proteome</keyword>
<dbReference type="Pfam" id="PF01822">
    <property type="entry name" value="WSC"/>
    <property type="match status" value="2"/>
</dbReference>
<evidence type="ECO:0000313" key="4">
    <source>
        <dbReference type="Proteomes" id="UP000799302"/>
    </source>
</evidence>
<gene>
    <name evidence="3" type="ORF">BT63DRAFT_477498</name>
</gene>
<dbReference type="InterPro" id="IPR002889">
    <property type="entry name" value="WSC_carb-bd"/>
</dbReference>
<dbReference type="InterPro" id="IPR015202">
    <property type="entry name" value="GO-like_E_set"/>
</dbReference>
<sequence length="764" mass="81504">MDGALILPWGLSADIRLQKSSVASPIAAAGWIYQGCYEDNVGTYGRSLGFNQPDNSNLTRESCSSTCAGLGYSVSGTEYYTQCFCDNYVRNGATNKPDSDCNTACGGAAQEMCGGPNRLSVFSTITPVAVLNPPVIQQTAANGNYAYKGCLVDHANNNNRVLAKQIIMNGIGTIDMCLARCQKYGYPTGGMEYGQECYCGDFGEAASNNATFAADTDCSTTCPGNGTIFCGAGNRISYYEWVAAQPLYQFSYPTGNNAGQYQLLIGGVVIPLITTQGINGKVQFVEKWGTGPDNSTGAYELDLTKTNDFNSAWRTMHVQTDVFCSAGLQLPDKAGRIINIGGWSAPSTYGVRLYAPDGSPGQNSSNDWIESSNVQLQNGRWYPTAMMMANGSILVIGGESGSNGPPVPTLELLPPAGAPLNMPWLKNTDPNNLYPLMAVLPSGNILAIVFNQALILDEKTFATVRTLPNLIGFVDESQSSGRTYPLEGTMMILPQYAPYSDPLQILICGGSTIGAANALDNCLSIHPDNVGEDWKLERMPSPRVMTCMAPLPDGTYLILNGAVAGVAGFGLASNPNLNALLYDPTKPMGQRISIMANTTIARLYHSEAITLLDGRVLVTGSDPEDKKNPQEYRIEVFIPPYLLSGEPKPTFTITNKDWSYGQTISFTVTSGSTANLRVSLLGADVSTHGNSMGQRTFFPAVSCSGNSCTVTAPPNAHICPPSWFKMYVLDGSMPSDGVFVRIGGDPGQLGNWPTDPAFSPLPGI</sequence>
<dbReference type="SUPFAM" id="SSF50965">
    <property type="entry name" value="Galactose oxidase, central domain"/>
    <property type="match status" value="1"/>
</dbReference>
<dbReference type="EMBL" id="MU004233">
    <property type="protein sequence ID" value="KAF2670928.1"/>
    <property type="molecule type" value="Genomic_DNA"/>
</dbReference>
<dbReference type="InterPro" id="IPR013783">
    <property type="entry name" value="Ig-like_fold"/>
</dbReference>
<evidence type="ECO:0000256" key="1">
    <source>
        <dbReference type="ARBA" id="ARBA00022729"/>
    </source>
</evidence>
<dbReference type="AlphaFoldDB" id="A0A6A6UIM9"/>
<dbReference type="CDD" id="cd02851">
    <property type="entry name" value="E_set_GO_C"/>
    <property type="match status" value="1"/>
</dbReference>
<feature type="domain" description="WSC" evidence="2">
    <location>
        <begin position="144"/>
        <end position="242"/>
    </location>
</feature>